<comment type="caution">
    <text evidence="2">The sequence shown here is derived from an EMBL/GenBank/DDBJ whole genome shotgun (WGS) entry which is preliminary data.</text>
</comment>
<feature type="transmembrane region" description="Helical" evidence="1">
    <location>
        <begin position="6"/>
        <end position="24"/>
    </location>
</feature>
<keyword evidence="1" id="KW-0472">Membrane</keyword>
<accession>A0ABT5VPQ8</accession>
<dbReference type="RefSeq" id="WP_275107815.1">
    <property type="nucleotide sequence ID" value="NZ_JAKJSC010000001.1"/>
</dbReference>
<reference evidence="2 3" key="1">
    <citation type="submission" date="2022-01" db="EMBL/GenBank/DDBJ databases">
        <title>Labilibaculum sp. nov, a marine bacterium isolated from Antarctica.</title>
        <authorList>
            <person name="Dai W."/>
        </authorList>
    </citation>
    <scope>NUCLEOTIDE SEQUENCE [LARGE SCALE GENOMIC DNA]</scope>
    <source>
        <strain evidence="2 3">DW002</strain>
    </source>
</reference>
<name>A0ABT5VPQ8_9BACT</name>
<dbReference type="Proteomes" id="UP001528920">
    <property type="component" value="Unassembled WGS sequence"/>
</dbReference>
<feature type="transmembrane region" description="Helical" evidence="1">
    <location>
        <begin position="45"/>
        <end position="61"/>
    </location>
</feature>
<evidence type="ECO:0000313" key="2">
    <source>
        <dbReference type="EMBL" id="MDE5416473.1"/>
    </source>
</evidence>
<evidence type="ECO:0000313" key="3">
    <source>
        <dbReference type="Proteomes" id="UP001528920"/>
    </source>
</evidence>
<evidence type="ECO:0000256" key="1">
    <source>
        <dbReference type="SAM" id="Phobius"/>
    </source>
</evidence>
<protein>
    <submittedName>
        <fullName evidence="2">Uncharacterized protein</fullName>
    </submittedName>
</protein>
<proteinExistence type="predicted"/>
<gene>
    <name evidence="2" type="ORF">L3049_00535</name>
</gene>
<keyword evidence="1" id="KW-1133">Transmembrane helix</keyword>
<keyword evidence="1" id="KW-0812">Transmembrane</keyword>
<keyword evidence="3" id="KW-1185">Reference proteome</keyword>
<sequence length="63" mass="7263">MNDPVFSFIVEILGAFVVWSFNGFKGKLSDEMDGPYDSTKKGYRNMIISFIILFIVYQVVINF</sequence>
<organism evidence="2 3">
    <name type="scientific">Paralabilibaculum antarcticum</name>
    <dbReference type="NCBI Taxonomy" id="2912572"/>
    <lineage>
        <taxon>Bacteria</taxon>
        <taxon>Pseudomonadati</taxon>
        <taxon>Bacteroidota</taxon>
        <taxon>Bacteroidia</taxon>
        <taxon>Marinilabiliales</taxon>
        <taxon>Marinifilaceae</taxon>
        <taxon>Paralabilibaculum</taxon>
    </lineage>
</organism>
<dbReference type="EMBL" id="JAKJSC010000001">
    <property type="protein sequence ID" value="MDE5416473.1"/>
    <property type="molecule type" value="Genomic_DNA"/>
</dbReference>